<dbReference type="Pfam" id="PF01019">
    <property type="entry name" value="G_glu_transpept"/>
    <property type="match status" value="1"/>
</dbReference>
<proteinExistence type="inferred from homology"/>
<dbReference type="EC" id="2.3.2.2" evidence="11"/>
<sequence>MSRPIKPLAALLVLAMTACATPAEQPPEATAAAEAAATPAETVTTTAGDARATPEIATGWEAKPPAVARKFMISAAHPLAAQAGYDMLKKGGAAIDAAIATQAVLTLVEPQSSGIGGGAFMLYWDGETRRLTSWDGRETAPAAATPERFLGPDGKPLAFYDAVVGGISVGVPGVLRMLEEAHEREGRLPWASLFDPAIKLAEEGFTVTPRLHQLLAEDEHLRKMPAAKAYFYGDDDQPPAVGERLRNPELAATFRTIARGGADAFYQGALARAIVDAVKGAPRNPGDMSLGDLAGYEAKERPPVCTGYRGRLVCGMGPPSSGGIAVAQILGLLDTLSPALVDEPMGAKTIHYLTQAERLAFADRNLYVADADFVQVPVAGLLDKGYLRQRARLMSATDLVAEPAAGTPPGVAKQTAELGVGQAIELPSTSHMSIVDARGDALSMTTSIENGFGSRVFVKGFLLNNQLTDFAFSAKDDDGRLVANRVAPGKRPRSSMSPTVVLGQNLRPVLLTGSPGGSRIIGYTARSVMSVLDWELDPQEAASLPHAQSRGGPTELEAGTAAELLADDLRARGHEVKITDMTSGLHMIAIGPDGRLYGGADPRREGAALGE</sequence>
<feature type="chain" id="PRO_5013352672" description="Glutathione hydrolase proenzyme" evidence="13">
    <location>
        <begin position="21"/>
        <end position="611"/>
    </location>
</feature>
<dbReference type="InterPro" id="IPR029055">
    <property type="entry name" value="Ntn_hydrolases_N"/>
</dbReference>
<evidence type="ECO:0000256" key="1">
    <source>
        <dbReference type="ARBA" id="ARBA00001049"/>
    </source>
</evidence>
<keyword evidence="15" id="KW-1185">Reference proteome</keyword>
<evidence type="ECO:0000256" key="4">
    <source>
        <dbReference type="ARBA" id="ARBA00022679"/>
    </source>
</evidence>
<dbReference type="PANTHER" id="PTHR43199:SF1">
    <property type="entry name" value="GLUTATHIONE HYDROLASE PROENZYME"/>
    <property type="match status" value="1"/>
</dbReference>
<dbReference type="InterPro" id="IPR043137">
    <property type="entry name" value="GGT_ssub_C"/>
</dbReference>
<feature type="compositionally biased region" description="Low complexity" evidence="12">
    <location>
        <begin position="25"/>
        <end position="47"/>
    </location>
</feature>
<feature type="active site" description="Nucleophile" evidence="9">
    <location>
        <position position="429"/>
    </location>
</feature>
<dbReference type="PANTHER" id="PTHR43199">
    <property type="entry name" value="GLUTATHIONE HYDROLASE"/>
    <property type="match status" value="1"/>
</dbReference>
<comment type="subunit">
    <text evidence="11">This enzyme consists of two polypeptide chains, which are synthesized in precursor form from a single polypeptide.</text>
</comment>
<dbReference type="UniPathway" id="UPA00204"/>
<dbReference type="AlphaFoldDB" id="A0A286GBF8"/>
<dbReference type="RefSeq" id="WP_097278136.1">
    <property type="nucleotide sequence ID" value="NZ_OCNJ01000002.1"/>
</dbReference>
<dbReference type="EMBL" id="OCNJ01000002">
    <property type="protein sequence ID" value="SOD92344.1"/>
    <property type="molecule type" value="Genomic_DNA"/>
</dbReference>
<evidence type="ECO:0000313" key="15">
    <source>
        <dbReference type="Proteomes" id="UP000219621"/>
    </source>
</evidence>
<dbReference type="InterPro" id="IPR043138">
    <property type="entry name" value="GGT_lsub"/>
</dbReference>
<evidence type="ECO:0000256" key="8">
    <source>
        <dbReference type="ARBA" id="ARBA00047417"/>
    </source>
</evidence>
<dbReference type="GO" id="GO:0006750">
    <property type="term" value="P:glutathione biosynthetic process"/>
    <property type="evidence" value="ECO:0007669"/>
    <property type="project" value="UniProtKB-KW"/>
</dbReference>
<comment type="catalytic activity">
    <reaction evidence="8 11">
        <text>an N-terminal (5-L-glutamyl)-[peptide] + an alpha-amino acid = 5-L-glutamyl amino acid + an N-terminal L-alpha-aminoacyl-[peptide]</text>
        <dbReference type="Rhea" id="RHEA:23904"/>
        <dbReference type="Rhea" id="RHEA-COMP:9780"/>
        <dbReference type="Rhea" id="RHEA-COMP:9795"/>
        <dbReference type="ChEBI" id="CHEBI:77644"/>
        <dbReference type="ChEBI" id="CHEBI:78597"/>
        <dbReference type="ChEBI" id="CHEBI:78599"/>
        <dbReference type="ChEBI" id="CHEBI:78608"/>
        <dbReference type="EC" id="2.3.2.2"/>
    </reaction>
</comment>
<organism evidence="14 15">
    <name type="scientific">Caenispirillum bisanense</name>
    <dbReference type="NCBI Taxonomy" id="414052"/>
    <lineage>
        <taxon>Bacteria</taxon>
        <taxon>Pseudomonadati</taxon>
        <taxon>Pseudomonadota</taxon>
        <taxon>Alphaproteobacteria</taxon>
        <taxon>Rhodospirillales</taxon>
        <taxon>Novispirillaceae</taxon>
        <taxon>Caenispirillum</taxon>
    </lineage>
</organism>
<dbReference type="SUPFAM" id="SSF56235">
    <property type="entry name" value="N-terminal nucleophile aminohydrolases (Ntn hydrolases)"/>
    <property type="match status" value="1"/>
</dbReference>
<feature type="binding site" evidence="10">
    <location>
        <position position="137"/>
    </location>
    <ligand>
        <name>L-glutamate</name>
        <dbReference type="ChEBI" id="CHEBI:29985"/>
    </ligand>
</feature>
<dbReference type="InterPro" id="IPR000101">
    <property type="entry name" value="GGT_peptidase"/>
</dbReference>
<dbReference type="PRINTS" id="PR01210">
    <property type="entry name" value="GGTRANSPTASE"/>
</dbReference>
<evidence type="ECO:0000256" key="11">
    <source>
        <dbReference type="RuleBase" id="RU368036"/>
    </source>
</evidence>
<dbReference type="Proteomes" id="UP000219621">
    <property type="component" value="Unassembled WGS sequence"/>
</dbReference>
<keyword evidence="7 11" id="KW-0012">Acyltransferase</keyword>
<evidence type="ECO:0000256" key="12">
    <source>
        <dbReference type="SAM" id="MobiDB-lite"/>
    </source>
</evidence>
<evidence type="ECO:0000256" key="13">
    <source>
        <dbReference type="SAM" id="SignalP"/>
    </source>
</evidence>
<feature type="binding site" evidence="10">
    <location>
        <position position="469"/>
    </location>
    <ligand>
        <name>L-glutamate</name>
        <dbReference type="ChEBI" id="CHEBI:29985"/>
    </ligand>
</feature>
<dbReference type="OrthoDB" id="9781342at2"/>
<evidence type="ECO:0000313" key="14">
    <source>
        <dbReference type="EMBL" id="SOD92344.1"/>
    </source>
</evidence>
<evidence type="ECO:0000256" key="3">
    <source>
        <dbReference type="ARBA" id="ARBA00009381"/>
    </source>
</evidence>
<keyword evidence="11" id="KW-0317">Glutathione biosynthesis</keyword>
<feature type="binding site" evidence="10">
    <location>
        <position position="517"/>
    </location>
    <ligand>
        <name>L-glutamate</name>
        <dbReference type="ChEBI" id="CHEBI:29985"/>
    </ligand>
</feature>
<accession>A0A286GBF8</accession>
<evidence type="ECO:0000256" key="5">
    <source>
        <dbReference type="ARBA" id="ARBA00022801"/>
    </source>
</evidence>
<name>A0A286GBF8_9PROT</name>
<comment type="catalytic activity">
    <reaction evidence="2 11">
        <text>glutathione + H2O = L-cysteinylglycine + L-glutamate</text>
        <dbReference type="Rhea" id="RHEA:28807"/>
        <dbReference type="ChEBI" id="CHEBI:15377"/>
        <dbReference type="ChEBI" id="CHEBI:29985"/>
        <dbReference type="ChEBI" id="CHEBI:57925"/>
        <dbReference type="ChEBI" id="CHEBI:61694"/>
        <dbReference type="EC" id="3.4.19.13"/>
    </reaction>
</comment>
<keyword evidence="6 11" id="KW-0865">Zymogen</keyword>
<feature type="region of interest" description="Disordered" evidence="12">
    <location>
        <begin position="25"/>
        <end position="56"/>
    </location>
</feature>
<gene>
    <name evidence="14" type="ORF">SAMN05421508_102387</name>
</gene>
<evidence type="ECO:0000256" key="9">
    <source>
        <dbReference type="PIRSR" id="PIRSR600101-1"/>
    </source>
</evidence>
<comment type="similarity">
    <text evidence="3 11">Belongs to the gamma-glutamyltransferase family.</text>
</comment>
<dbReference type="NCBIfam" id="TIGR00066">
    <property type="entry name" value="g_glut_trans"/>
    <property type="match status" value="1"/>
</dbReference>
<dbReference type="EC" id="3.4.19.13" evidence="11"/>
<keyword evidence="13" id="KW-0732">Signal</keyword>
<evidence type="ECO:0000256" key="7">
    <source>
        <dbReference type="ARBA" id="ARBA00023315"/>
    </source>
</evidence>
<evidence type="ECO:0000256" key="2">
    <source>
        <dbReference type="ARBA" id="ARBA00001089"/>
    </source>
</evidence>
<comment type="catalytic activity">
    <reaction evidence="1 11">
        <text>an S-substituted glutathione + H2O = an S-substituted L-cysteinylglycine + L-glutamate</text>
        <dbReference type="Rhea" id="RHEA:59468"/>
        <dbReference type="ChEBI" id="CHEBI:15377"/>
        <dbReference type="ChEBI" id="CHEBI:29985"/>
        <dbReference type="ChEBI" id="CHEBI:90779"/>
        <dbReference type="ChEBI" id="CHEBI:143103"/>
        <dbReference type="EC" id="3.4.19.13"/>
    </reaction>
</comment>
<feature type="binding site" evidence="10">
    <location>
        <begin position="494"/>
        <end position="495"/>
    </location>
    <ligand>
        <name>L-glutamate</name>
        <dbReference type="ChEBI" id="CHEBI:29985"/>
    </ligand>
</feature>
<protein>
    <recommendedName>
        <fullName evidence="11">Glutathione hydrolase proenzyme</fullName>
        <ecNumber evidence="11">2.3.2.2</ecNumber>
        <ecNumber evidence="11">3.4.19.13</ecNumber>
    </recommendedName>
    <component>
        <recommendedName>
            <fullName evidence="11">Glutathione hydrolase large chain</fullName>
        </recommendedName>
    </component>
    <component>
        <recommendedName>
            <fullName evidence="11">Glutathione hydrolase small chain</fullName>
        </recommendedName>
    </component>
</protein>
<dbReference type="Gene3D" id="3.60.20.40">
    <property type="match status" value="1"/>
</dbReference>
<comment type="PTM">
    <text evidence="11">Cleaved by autocatalysis into a large and a small subunit.</text>
</comment>
<reference evidence="14 15" key="1">
    <citation type="submission" date="2017-09" db="EMBL/GenBank/DDBJ databases">
        <authorList>
            <person name="Ehlers B."/>
            <person name="Leendertz F.H."/>
        </authorList>
    </citation>
    <scope>NUCLEOTIDE SEQUENCE [LARGE SCALE GENOMIC DNA]</scope>
    <source>
        <strain evidence="14 15">USBA 140</strain>
    </source>
</reference>
<dbReference type="Gene3D" id="1.10.246.130">
    <property type="match status" value="1"/>
</dbReference>
<dbReference type="GO" id="GO:0036374">
    <property type="term" value="F:glutathione hydrolase activity"/>
    <property type="evidence" value="ECO:0007669"/>
    <property type="project" value="UniProtKB-UniRule"/>
</dbReference>
<dbReference type="PROSITE" id="PS51257">
    <property type="entry name" value="PROKAR_LIPOPROTEIN"/>
    <property type="match status" value="1"/>
</dbReference>
<comment type="pathway">
    <text evidence="11">Sulfur metabolism; glutathione metabolism.</text>
</comment>
<dbReference type="GO" id="GO:0103068">
    <property type="term" value="F:leukotriene C4 gamma-glutamyl transferase activity"/>
    <property type="evidence" value="ECO:0007669"/>
    <property type="project" value="UniProtKB-EC"/>
</dbReference>
<keyword evidence="4 11" id="KW-0808">Transferase</keyword>
<evidence type="ECO:0000256" key="10">
    <source>
        <dbReference type="PIRSR" id="PIRSR600101-2"/>
    </source>
</evidence>
<dbReference type="GO" id="GO:0006751">
    <property type="term" value="P:glutathione catabolic process"/>
    <property type="evidence" value="ECO:0007669"/>
    <property type="project" value="UniProtKB-UniRule"/>
</dbReference>
<feature type="signal peptide" evidence="13">
    <location>
        <begin position="1"/>
        <end position="20"/>
    </location>
</feature>
<keyword evidence="5 11" id="KW-0378">Hydrolase</keyword>
<dbReference type="InterPro" id="IPR051792">
    <property type="entry name" value="GGT_bact"/>
</dbReference>
<evidence type="ECO:0000256" key="6">
    <source>
        <dbReference type="ARBA" id="ARBA00023145"/>
    </source>
</evidence>